<dbReference type="Proteomes" id="UP000070501">
    <property type="component" value="Unassembled WGS sequence"/>
</dbReference>
<organism evidence="1 2">
    <name type="scientific">Microdochium bolleyi</name>
    <dbReference type="NCBI Taxonomy" id="196109"/>
    <lineage>
        <taxon>Eukaryota</taxon>
        <taxon>Fungi</taxon>
        <taxon>Dikarya</taxon>
        <taxon>Ascomycota</taxon>
        <taxon>Pezizomycotina</taxon>
        <taxon>Sordariomycetes</taxon>
        <taxon>Xylariomycetidae</taxon>
        <taxon>Xylariales</taxon>
        <taxon>Microdochiaceae</taxon>
        <taxon>Microdochium</taxon>
    </lineage>
</organism>
<evidence type="ECO:0000313" key="2">
    <source>
        <dbReference type="Proteomes" id="UP000070501"/>
    </source>
</evidence>
<gene>
    <name evidence="1" type="ORF">Micbo1qcDRAFT_3758</name>
</gene>
<dbReference type="AlphaFoldDB" id="A0A136JI94"/>
<sequence length="87" mass="10138">MLRRKEIKIENWLSRTNAERRNVGLYINLPVSILYLCRHFLIIPGRAGQGRLCVNAYRRNKRPRGPLSWQAAVEFMKFCLSSDSGCQ</sequence>
<evidence type="ECO:0000313" key="1">
    <source>
        <dbReference type="EMBL" id="KXJ96875.1"/>
    </source>
</evidence>
<protein>
    <submittedName>
        <fullName evidence="1">Uncharacterized protein</fullName>
    </submittedName>
</protein>
<name>A0A136JI94_9PEZI</name>
<dbReference type="EMBL" id="KQ964245">
    <property type="protein sequence ID" value="KXJ96875.1"/>
    <property type="molecule type" value="Genomic_DNA"/>
</dbReference>
<reference evidence="2" key="1">
    <citation type="submission" date="2016-02" db="EMBL/GenBank/DDBJ databases">
        <title>Draft genome sequence of Microdochium bolleyi, a fungal endophyte of beachgrass.</title>
        <authorList>
            <consortium name="DOE Joint Genome Institute"/>
            <person name="David A.S."/>
            <person name="May G."/>
            <person name="Haridas S."/>
            <person name="Lim J."/>
            <person name="Wang M."/>
            <person name="Labutti K."/>
            <person name="Lipzen A."/>
            <person name="Barry K."/>
            <person name="Grigoriev I.V."/>
        </authorList>
    </citation>
    <scope>NUCLEOTIDE SEQUENCE [LARGE SCALE GENOMIC DNA]</scope>
    <source>
        <strain evidence="2">J235TASD1</strain>
    </source>
</reference>
<dbReference type="InParanoid" id="A0A136JI94"/>
<keyword evidence="2" id="KW-1185">Reference proteome</keyword>
<proteinExistence type="predicted"/>
<accession>A0A136JI94</accession>